<dbReference type="EMBL" id="VLKH01000001">
    <property type="protein sequence ID" value="TWH83605.1"/>
    <property type="molecule type" value="Genomic_DNA"/>
</dbReference>
<dbReference type="InterPro" id="IPR008254">
    <property type="entry name" value="Flavodoxin/NO_synth"/>
</dbReference>
<dbReference type="SUPFAM" id="SSF52218">
    <property type="entry name" value="Flavoproteins"/>
    <property type="match status" value="1"/>
</dbReference>
<dbReference type="InterPro" id="IPR029039">
    <property type="entry name" value="Flavoprotein-like_sf"/>
</dbReference>
<proteinExistence type="predicted"/>
<accession>A0A562JL50</accession>
<dbReference type="Proteomes" id="UP000315343">
    <property type="component" value="Unassembled WGS sequence"/>
</dbReference>
<organism evidence="2 3">
    <name type="scientific">Sedimentibacter saalensis</name>
    <dbReference type="NCBI Taxonomy" id="130788"/>
    <lineage>
        <taxon>Bacteria</taxon>
        <taxon>Bacillati</taxon>
        <taxon>Bacillota</taxon>
        <taxon>Tissierellia</taxon>
        <taxon>Sedimentibacter</taxon>
    </lineage>
</organism>
<evidence type="ECO:0000313" key="2">
    <source>
        <dbReference type="EMBL" id="TWH83605.1"/>
    </source>
</evidence>
<name>A0A562JL50_9FIRM</name>
<evidence type="ECO:0000313" key="3">
    <source>
        <dbReference type="Proteomes" id="UP000315343"/>
    </source>
</evidence>
<dbReference type="PROSITE" id="PS50902">
    <property type="entry name" value="FLAVODOXIN_LIKE"/>
    <property type="match status" value="1"/>
</dbReference>
<dbReference type="Gene3D" id="3.40.50.360">
    <property type="match status" value="1"/>
</dbReference>
<evidence type="ECO:0000259" key="1">
    <source>
        <dbReference type="PROSITE" id="PS50902"/>
    </source>
</evidence>
<comment type="caution">
    <text evidence="2">The sequence shown here is derived from an EMBL/GenBank/DDBJ whole genome shotgun (WGS) entry which is preliminary data.</text>
</comment>
<reference evidence="2 3" key="1">
    <citation type="submission" date="2019-07" db="EMBL/GenBank/DDBJ databases">
        <title>Genomic Encyclopedia of Type Strains, Phase I: the one thousand microbial genomes (KMG-I) project.</title>
        <authorList>
            <person name="Kyrpides N."/>
        </authorList>
    </citation>
    <scope>NUCLEOTIDE SEQUENCE [LARGE SCALE GENOMIC DNA]</scope>
    <source>
        <strain evidence="2 3">DSM 13558</strain>
    </source>
</reference>
<dbReference type="Pfam" id="PF12641">
    <property type="entry name" value="Flavodoxin_3"/>
    <property type="match status" value="1"/>
</dbReference>
<dbReference type="OrthoDB" id="9790745at2"/>
<dbReference type="GO" id="GO:0016651">
    <property type="term" value="F:oxidoreductase activity, acting on NAD(P)H"/>
    <property type="evidence" value="ECO:0007669"/>
    <property type="project" value="UniProtKB-ARBA"/>
</dbReference>
<sequence length="154" mass="16866">MKTLIVYDSVFGNTKTVAMAMEESMKEIGEASAVHVGKYHQGLLEGVDLLVVGSPTRGFKPTKEVSEFLNMLPAGELAGIKVLAFDTRSDVKKIDNKVLNFMVKHFGYAAEPIGEKLVKKGGTLAKQPEGFIVNDTEGPLRDGEIERAKKWVKI</sequence>
<feature type="domain" description="Flavodoxin-like" evidence="1">
    <location>
        <begin position="3"/>
        <end position="154"/>
    </location>
</feature>
<dbReference type="RefSeq" id="WP_145078767.1">
    <property type="nucleotide sequence ID" value="NZ_DAMBUX010000007.1"/>
</dbReference>
<keyword evidence="3" id="KW-1185">Reference proteome</keyword>
<dbReference type="GO" id="GO:0010181">
    <property type="term" value="F:FMN binding"/>
    <property type="evidence" value="ECO:0007669"/>
    <property type="project" value="InterPro"/>
</dbReference>
<gene>
    <name evidence="2" type="ORF">LY60_00216</name>
</gene>
<dbReference type="AlphaFoldDB" id="A0A562JL50"/>
<protein>
    <submittedName>
        <fullName evidence="2">Flavodoxin</fullName>
    </submittedName>
</protein>